<evidence type="ECO:0000256" key="1">
    <source>
        <dbReference type="SAM" id="Phobius"/>
    </source>
</evidence>
<accession>A0A1B6FS14</accession>
<gene>
    <name evidence="3" type="ORF">g.44673</name>
</gene>
<keyword evidence="1" id="KW-0472">Membrane</keyword>
<organism evidence="3">
    <name type="scientific">Cuerna arida</name>
    <dbReference type="NCBI Taxonomy" id="1464854"/>
    <lineage>
        <taxon>Eukaryota</taxon>
        <taxon>Metazoa</taxon>
        <taxon>Ecdysozoa</taxon>
        <taxon>Arthropoda</taxon>
        <taxon>Hexapoda</taxon>
        <taxon>Insecta</taxon>
        <taxon>Pterygota</taxon>
        <taxon>Neoptera</taxon>
        <taxon>Paraneoptera</taxon>
        <taxon>Hemiptera</taxon>
        <taxon>Auchenorrhyncha</taxon>
        <taxon>Membracoidea</taxon>
        <taxon>Cicadellidae</taxon>
        <taxon>Cicadellinae</taxon>
        <taxon>Proconiini</taxon>
        <taxon>Cuerna</taxon>
    </lineage>
</organism>
<feature type="transmembrane region" description="Helical" evidence="1">
    <location>
        <begin position="7"/>
        <end position="30"/>
    </location>
</feature>
<dbReference type="SUPFAM" id="SSF53448">
    <property type="entry name" value="Nucleotide-diphospho-sugar transferases"/>
    <property type="match status" value="1"/>
</dbReference>
<reference evidence="3" key="1">
    <citation type="submission" date="2015-11" db="EMBL/GenBank/DDBJ databases">
        <title>De novo transcriptome assembly of four potential Pierce s Disease insect vectors from Arizona vineyards.</title>
        <authorList>
            <person name="Tassone E.E."/>
        </authorList>
    </citation>
    <scope>NUCLEOTIDE SEQUENCE</scope>
</reference>
<dbReference type="GO" id="GO:0006487">
    <property type="term" value="P:protein N-linked glycosylation"/>
    <property type="evidence" value="ECO:0007669"/>
    <property type="project" value="TreeGrafter"/>
</dbReference>
<keyword evidence="1" id="KW-0812">Transmembrane</keyword>
<protein>
    <recommendedName>
        <fullName evidence="2">Glycosyltransferase 2-like domain-containing protein</fullName>
    </recommendedName>
</protein>
<proteinExistence type="predicted"/>
<dbReference type="AlphaFoldDB" id="A0A1B6FS14"/>
<evidence type="ECO:0000259" key="2">
    <source>
        <dbReference type="Pfam" id="PF00535"/>
    </source>
</evidence>
<dbReference type="Gene3D" id="3.90.550.10">
    <property type="entry name" value="Spore Coat Polysaccharide Biosynthesis Protein SpsA, Chain A"/>
    <property type="match status" value="1"/>
</dbReference>
<name>A0A1B6FS14_9HEMI</name>
<feature type="non-terminal residue" evidence="3">
    <location>
        <position position="1"/>
    </location>
</feature>
<dbReference type="PANTHER" id="PTHR10859:SF91">
    <property type="entry name" value="DOLICHYL-PHOSPHATE BETA-GLUCOSYLTRANSFERASE"/>
    <property type="match status" value="1"/>
</dbReference>
<dbReference type="PANTHER" id="PTHR10859">
    <property type="entry name" value="GLYCOSYL TRANSFERASE"/>
    <property type="match status" value="1"/>
</dbReference>
<evidence type="ECO:0000313" key="3">
    <source>
        <dbReference type="EMBL" id="JAS52980.1"/>
    </source>
</evidence>
<feature type="non-terminal residue" evidence="3">
    <location>
        <position position="175"/>
    </location>
</feature>
<sequence>FKLKKYFLYKLIMWFEIFLAVTLFIVVKIFRPCIQPGLCVSDSKRENYFFDPTSKKRIAFPKLTEKATLYLSVIIPAYNEAKRLPKMLDECLSHLELRSKKTTDKLFTYEIIIVNDGSTDNTYAVALEYVSKHGSDRIRVLDLKTNRGKGGAVKRRIERARGAQLLFADADGATK</sequence>
<feature type="domain" description="Glycosyltransferase 2-like" evidence="2">
    <location>
        <begin position="72"/>
        <end position="172"/>
    </location>
</feature>
<keyword evidence="1" id="KW-1133">Transmembrane helix</keyword>
<dbReference type="InterPro" id="IPR001173">
    <property type="entry name" value="Glyco_trans_2-like"/>
</dbReference>
<dbReference type="InterPro" id="IPR029044">
    <property type="entry name" value="Nucleotide-diphossugar_trans"/>
</dbReference>
<dbReference type="Pfam" id="PF00535">
    <property type="entry name" value="Glycos_transf_2"/>
    <property type="match status" value="1"/>
</dbReference>
<dbReference type="GO" id="GO:0005789">
    <property type="term" value="C:endoplasmic reticulum membrane"/>
    <property type="evidence" value="ECO:0007669"/>
    <property type="project" value="TreeGrafter"/>
</dbReference>
<dbReference type="EMBL" id="GECZ01016789">
    <property type="protein sequence ID" value="JAS52980.1"/>
    <property type="molecule type" value="Transcribed_RNA"/>
</dbReference>